<dbReference type="OrthoDB" id="6777847at2759"/>
<feature type="signal peptide" evidence="2">
    <location>
        <begin position="1"/>
        <end position="27"/>
    </location>
</feature>
<keyword evidence="4" id="KW-1185">Reference proteome</keyword>
<feature type="compositionally biased region" description="Basic and acidic residues" evidence="1">
    <location>
        <begin position="269"/>
        <end position="281"/>
    </location>
</feature>
<sequence length="373" mass="42518">MQFSGKFGVRMLSYLAIILSLITMAVPTPDVTTISVTHPSGKISTTLKSRPKPVKRSPIHRTPSFDPRILSKKTPPLNVLQNGPYFINHHYIYCENLDHHTLEEIKSSGNPLEVLNFYNKNKFSDLTPSLDSIEHSGYDGNNKELHILHLPKDKQNDFNDINLHLALENAHETSKLPSIDFDLNKNFDSFEVNLASIKPPKLDISLLPTVTTSTFHKIVTPLVQGHITAGKPPNYNFNSNHFNEFFNTNHNDLHSQQNGIKGNNIVDPPHFERQPLERDNGKSSYDTPGAVDSYGHPVTSTSQTVHVHGHFQSNFPANGHRNVLKKDEFFIPEEYYNQLNEIHEIQRKRRQEMKSSKNLDNRDGSKHPNHKYD</sequence>
<dbReference type="AlphaFoldDB" id="A0A9N9MSF7"/>
<feature type="compositionally biased region" description="Basic residues" evidence="1">
    <location>
        <begin position="49"/>
        <end position="59"/>
    </location>
</feature>
<feature type="chain" id="PRO_5040255208" evidence="2">
    <location>
        <begin position="28"/>
        <end position="373"/>
    </location>
</feature>
<evidence type="ECO:0000256" key="1">
    <source>
        <dbReference type="SAM" id="MobiDB-lite"/>
    </source>
</evidence>
<feature type="region of interest" description="Disordered" evidence="1">
    <location>
        <begin position="348"/>
        <end position="373"/>
    </location>
</feature>
<dbReference type="Proteomes" id="UP001152799">
    <property type="component" value="Chromosome 4"/>
</dbReference>
<organism evidence="3 4">
    <name type="scientific">Ceutorhynchus assimilis</name>
    <name type="common">cabbage seed weevil</name>
    <dbReference type="NCBI Taxonomy" id="467358"/>
    <lineage>
        <taxon>Eukaryota</taxon>
        <taxon>Metazoa</taxon>
        <taxon>Ecdysozoa</taxon>
        <taxon>Arthropoda</taxon>
        <taxon>Hexapoda</taxon>
        <taxon>Insecta</taxon>
        <taxon>Pterygota</taxon>
        <taxon>Neoptera</taxon>
        <taxon>Endopterygota</taxon>
        <taxon>Coleoptera</taxon>
        <taxon>Polyphaga</taxon>
        <taxon>Cucujiformia</taxon>
        <taxon>Curculionidae</taxon>
        <taxon>Ceutorhynchinae</taxon>
        <taxon>Ceutorhynchus</taxon>
    </lineage>
</organism>
<keyword evidence="2" id="KW-0732">Signal</keyword>
<proteinExistence type="predicted"/>
<name>A0A9N9MSF7_9CUCU</name>
<accession>A0A9N9MSF7</accession>
<gene>
    <name evidence="3" type="ORF">CEUTPL_LOCUS8214</name>
</gene>
<feature type="region of interest" description="Disordered" evidence="1">
    <location>
        <begin position="252"/>
        <end position="291"/>
    </location>
</feature>
<reference evidence="3" key="1">
    <citation type="submission" date="2022-01" db="EMBL/GenBank/DDBJ databases">
        <authorList>
            <person name="King R."/>
        </authorList>
    </citation>
    <scope>NUCLEOTIDE SEQUENCE</scope>
</reference>
<feature type="compositionally biased region" description="Basic and acidic residues" evidence="1">
    <location>
        <begin position="352"/>
        <end position="373"/>
    </location>
</feature>
<feature type="region of interest" description="Disordered" evidence="1">
    <location>
        <begin position="42"/>
        <end position="67"/>
    </location>
</feature>
<evidence type="ECO:0000313" key="3">
    <source>
        <dbReference type="EMBL" id="CAG9767655.1"/>
    </source>
</evidence>
<dbReference type="EMBL" id="OU892280">
    <property type="protein sequence ID" value="CAG9767655.1"/>
    <property type="molecule type" value="Genomic_DNA"/>
</dbReference>
<evidence type="ECO:0000256" key="2">
    <source>
        <dbReference type="SAM" id="SignalP"/>
    </source>
</evidence>
<protein>
    <submittedName>
        <fullName evidence="3">Uncharacterized protein</fullName>
    </submittedName>
</protein>
<evidence type="ECO:0000313" key="4">
    <source>
        <dbReference type="Proteomes" id="UP001152799"/>
    </source>
</evidence>